<evidence type="ECO:0000256" key="1">
    <source>
        <dbReference type="ARBA" id="ARBA00004141"/>
    </source>
</evidence>
<evidence type="ECO:0000256" key="10">
    <source>
        <dbReference type="ARBA" id="ARBA00023201"/>
    </source>
</evidence>
<name>A0A7R8XBY4_9CRUS</name>
<keyword evidence="5 12" id="KW-0812">Transmembrane</keyword>
<keyword evidence="9" id="KW-0472">Membrane</keyword>
<comment type="subcellular location">
    <subcellularLocation>
        <location evidence="1">Membrane</location>
        <topology evidence="1">Multi-pass membrane protein</topology>
    </subcellularLocation>
</comment>
<dbReference type="PANTHER" id="PTHR11690:SF300">
    <property type="entry name" value="PICKPOCKET PROTEIN 19"/>
    <property type="match status" value="1"/>
</dbReference>
<evidence type="ECO:0000256" key="11">
    <source>
        <dbReference type="ARBA" id="ARBA00023303"/>
    </source>
</evidence>
<keyword evidence="6" id="KW-1133">Transmembrane helix</keyword>
<evidence type="ECO:0000256" key="8">
    <source>
        <dbReference type="ARBA" id="ARBA00023065"/>
    </source>
</evidence>
<accession>A0A7R8XBY4</accession>
<evidence type="ECO:0000256" key="12">
    <source>
        <dbReference type="RuleBase" id="RU000679"/>
    </source>
</evidence>
<keyword evidence="7" id="KW-0915">Sodium</keyword>
<keyword evidence="8 12" id="KW-0406">Ion transport</keyword>
<dbReference type="OrthoDB" id="6628406at2759"/>
<dbReference type="Gene3D" id="1.10.287.770">
    <property type="entry name" value="YojJ-like"/>
    <property type="match status" value="1"/>
</dbReference>
<keyword evidence="14" id="KW-1185">Reference proteome</keyword>
<dbReference type="PANTHER" id="PTHR11690">
    <property type="entry name" value="AMILORIDE-SENSITIVE SODIUM CHANNEL-RELATED"/>
    <property type="match status" value="1"/>
</dbReference>
<dbReference type="Pfam" id="PF00858">
    <property type="entry name" value="ASC"/>
    <property type="match status" value="1"/>
</dbReference>
<evidence type="ECO:0000313" key="14">
    <source>
        <dbReference type="Proteomes" id="UP000677054"/>
    </source>
</evidence>
<keyword evidence="4 12" id="KW-0894">Sodium channel</keyword>
<dbReference type="GO" id="GO:0005886">
    <property type="term" value="C:plasma membrane"/>
    <property type="evidence" value="ECO:0007669"/>
    <property type="project" value="TreeGrafter"/>
</dbReference>
<dbReference type="InterPro" id="IPR001873">
    <property type="entry name" value="ENaC"/>
</dbReference>
<dbReference type="GO" id="GO:0015280">
    <property type="term" value="F:ligand-gated sodium channel activity"/>
    <property type="evidence" value="ECO:0007669"/>
    <property type="project" value="TreeGrafter"/>
</dbReference>
<evidence type="ECO:0000256" key="2">
    <source>
        <dbReference type="ARBA" id="ARBA00007193"/>
    </source>
</evidence>
<evidence type="ECO:0000256" key="3">
    <source>
        <dbReference type="ARBA" id="ARBA00022448"/>
    </source>
</evidence>
<proteinExistence type="inferred from homology"/>
<dbReference type="EMBL" id="LR901073">
    <property type="protein sequence ID" value="CAD7247723.1"/>
    <property type="molecule type" value="Genomic_DNA"/>
</dbReference>
<dbReference type="AlphaFoldDB" id="A0A7R8XBY4"/>
<sequence>MRIWTMPALHVGGGNLVSRVIPASGIIDCQERLTFSHPMYFDLQGLYDKSDQQDVLQRGDEVILGNFFHADSQVATSGMFNNLYLRMVDTDEIHIDPDETGWKIHLHDSTDSPVVDIRTYGFTLFPGWSKDVRIDLRDFKTLDTKRRPCNGSHEYSESKCKAACFVRKVFERANCSLPYMSEVIPTPTCDTKESYAAATKAAKRLLFWGEWNPQDCDCPRQCYNSYYVPFGESVHTGGNQSRLRVYYQDLTFDDVVEEYSYTEIPLLCDIGGTLGLLLGASVLTFVEILEILCGYATTVRRVPVNQPEQPLSTFK</sequence>
<gene>
    <name evidence="13" type="ORF">DSTB1V02_LOCUS7548</name>
</gene>
<evidence type="ECO:0000256" key="9">
    <source>
        <dbReference type="ARBA" id="ARBA00023136"/>
    </source>
</evidence>
<dbReference type="Proteomes" id="UP000677054">
    <property type="component" value="Unassembled WGS sequence"/>
</dbReference>
<dbReference type="Gene3D" id="1.10.287.820">
    <property type="entry name" value="Acid-sensing ion channel domain"/>
    <property type="match status" value="1"/>
</dbReference>
<keyword evidence="10 12" id="KW-0739">Sodium transport</keyword>
<comment type="similarity">
    <text evidence="2 12">Belongs to the amiloride-sensitive sodium channel (TC 1.A.6) family.</text>
</comment>
<organism evidence="13">
    <name type="scientific">Darwinula stevensoni</name>
    <dbReference type="NCBI Taxonomy" id="69355"/>
    <lineage>
        <taxon>Eukaryota</taxon>
        <taxon>Metazoa</taxon>
        <taxon>Ecdysozoa</taxon>
        <taxon>Arthropoda</taxon>
        <taxon>Crustacea</taxon>
        <taxon>Oligostraca</taxon>
        <taxon>Ostracoda</taxon>
        <taxon>Podocopa</taxon>
        <taxon>Podocopida</taxon>
        <taxon>Darwinulocopina</taxon>
        <taxon>Darwinuloidea</taxon>
        <taxon>Darwinulidae</taxon>
        <taxon>Darwinula</taxon>
    </lineage>
</organism>
<evidence type="ECO:0000256" key="6">
    <source>
        <dbReference type="ARBA" id="ARBA00022989"/>
    </source>
</evidence>
<evidence type="ECO:0000256" key="7">
    <source>
        <dbReference type="ARBA" id="ARBA00023053"/>
    </source>
</evidence>
<dbReference type="EMBL" id="CAJPEV010001556">
    <property type="protein sequence ID" value="CAG0893265.1"/>
    <property type="molecule type" value="Genomic_DNA"/>
</dbReference>
<evidence type="ECO:0000256" key="5">
    <source>
        <dbReference type="ARBA" id="ARBA00022692"/>
    </source>
</evidence>
<protein>
    <submittedName>
        <fullName evidence="13">Uncharacterized protein</fullName>
    </submittedName>
</protein>
<keyword evidence="11 12" id="KW-0407">Ion channel</keyword>
<evidence type="ECO:0000313" key="13">
    <source>
        <dbReference type="EMBL" id="CAD7247723.1"/>
    </source>
</evidence>
<reference evidence="13" key="1">
    <citation type="submission" date="2020-11" db="EMBL/GenBank/DDBJ databases">
        <authorList>
            <person name="Tran Van P."/>
        </authorList>
    </citation>
    <scope>NUCLEOTIDE SEQUENCE</scope>
</reference>
<evidence type="ECO:0000256" key="4">
    <source>
        <dbReference type="ARBA" id="ARBA00022461"/>
    </source>
</evidence>
<keyword evidence="3 12" id="KW-0813">Transport</keyword>